<evidence type="ECO:0000256" key="2">
    <source>
        <dbReference type="ARBA" id="ARBA00022980"/>
    </source>
</evidence>
<dbReference type="RefSeq" id="XP_066694535.1">
    <property type="nucleotide sequence ID" value="XM_066847839.1"/>
</dbReference>
<name>A0ABR1PY06_9PEZI</name>
<proteinExistence type="inferred from homology"/>
<protein>
    <recommendedName>
        <fullName evidence="5">Ribosomal protein L9 domain-containing protein</fullName>
    </recommendedName>
</protein>
<evidence type="ECO:0000256" key="4">
    <source>
        <dbReference type="SAM" id="MobiDB-lite"/>
    </source>
</evidence>
<reference evidence="6 7" key="1">
    <citation type="submission" date="2023-01" db="EMBL/GenBank/DDBJ databases">
        <title>Analysis of 21 Apiospora genomes using comparative genomics revels a genus with tremendous synthesis potential of carbohydrate active enzymes and secondary metabolites.</title>
        <authorList>
            <person name="Sorensen T."/>
        </authorList>
    </citation>
    <scope>NUCLEOTIDE SEQUENCE [LARGE SCALE GENOMIC DNA]</scope>
    <source>
        <strain evidence="6 7">CBS 24483</strain>
    </source>
</reference>
<keyword evidence="7" id="KW-1185">Reference proteome</keyword>
<organism evidence="6 7">
    <name type="scientific">Apiospora aurea</name>
    <dbReference type="NCBI Taxonomy" id="335848"/>
    <lineage>
        <taxon>Eukaryota</taxon>
        <taxon>Fungi</taxon>
        <taxon>Dikarya</taxon>
        <taxon>Ascomycota</taxon>
        <taxon>Pezizomycotina</taxon>
        <taxon>Sordariomycetes</taxon>
        <taxon>Xylariomycetidae</taxon>
        <taxon>Amphisphaeriales</taxon>
        <taxon>Apiosporaceae</taxon>
        <taxon>Apiospora</taxon>
    </lineage>
</organism>
<gene>
    <name evidence="6" type="ORF">PG986_011617</name>
</gene>
<sequence length="332" mass="35566">MAFRIQPLARPAARATAFAAGCSSSSTSTSTAATCRSPLLSSLFQSQQQLLHQHQQQVRYARTMTKAEEEDLQGIPVRLLRDIVGFGRRHAIIRVKPGRMRNVWHHKGLAEYMTKQRFQELGVTEAAIGVRDRTFGTQMLIEDESAETAAASKPGSGSGSSQSKRNNAMLEGTRTQSVRQPAHLTPFQPPEETRAIFDQIIPEVLTFARKPISTPEPAEPAIPRSPALAANAVTSASSGQPEPSTTAAAVTAIFGSVTAHDILEIAIAGAQSVRPGAVSSGALQARDIVILGLEAGEDRIKRLGRFEVEIRAGGDGVPPLRRVIEVVPEGEA</sequence>
<dbReference type="GeneID" id="92080901"/>
<dbReference type="Gene3D" id="3.40.5.10">
    <property type="entry name" value="Ribosomal protein L9, N-terminal domain"/>
    <property type="match status" value="1"/>
</dbReference>
<comment type="similarity">
    <text evidence="1">Belongs to the bacterial ribosomal protein bL9 family.</text>
</comment>
<feature type="compositionally biased region" description="Low complexity" evidence="4">
    <location>
        <begin position="149"/>
        <end position="163"/>
    </location>
</feature>
<evidence type="ECO:0000256" key="1">
    <source>
        <dbReference type="ARBA" id="ARBA00010605"/>
    </source>
</evidence>
<dbReference type="InterPro" id="IPR000244">
    <property type="entry name" value="Ribosomal_bL9"/>
</dbReference>
<evidence type="ECO:0000313" key="6">
    <source>
        <dbReference type="EMBL" id="KAK7942504.1"/>
    </source>
</evidence>
<dbReference type="InterPro" id="IPR020070">
    <property type="entry name" value="Ribosomal_bL9_N"/>
</dbReference>
<dbReference type="PANTHER" id="PTHR21368">
    <property type="entry name" value="50S RIBOSOMAL PROTEIN L9"/>
    <property type="match status" value="1"/>
</dbReference>
<dbReference type="InterPro" id="IPR036935">
    <property type="entry name" value="Ribosomal_bL9_N_sf"/>
</dbReference>
<dbReference type="Pfam" id="PF01281">
    <property type="entry name" value="Ribosomal_L9_N"/>
    <property type="match status" value="1"/>
</dbReference>
<comment type="caution">
    <text evidence="6">The sequence shown here is derived from an EMBL/GenBank/DDBJ whole genome shotgun (WGS) entry which is preliminary data.</text>
</comment>
<dbReference type="Proteomes" id="UP001391051">
    <property type="component" value="Unassembled WGS sequence"/>
</dbReference>
<evidence type="ECO:0000259" key="5">
    <source>
        <dbReference type="Pfam" id="PF01281"/>
    </source>
</evidence>
<dbReference type="EMBL" id="JAQQWE010000008">
    <property type="protein sequence ID" value="KAK7942504.1"/>
    <property type="molecule type" value="Genomic_DNA"/>
</dbReference>
<evidence type="ECO:0000256" key="3">
    <source>
        <dbReference type="ARBA" id="ARBA00023274"/>
    </source>
</evidence>
<dbReference type="InterPro" id="IPR009027">
    <property type="entry name" value="Ribosomal_bL9/RNase_H1_N"/>
</dbReference>
<accession>A0ABR1PY06</accession>
<evidence type="ECO:0000313" key="7">
    <source>
        <dbReference type="Proteomes" id="UP001391051"/>
    </source>
</evidence>
<keyword evidence="2" id="KW-0689">Ribosomal protein</keyword>
<feature type="domain" description="Ribosomal protein L9" evidence="5">
    <location>
        <begin position="76"/>
        <end position="120"/>
    </location>
</feature>
<keyword evidence="3" id="KW-0687">Ribonucleoprotein</keyword>
<dbReference type="SUPFAM" id="SSF55658">
    <property type="entry name" value="L9 N-domain-like"/>
    <property type="match status" value="1"/>
</dbReference>
<feature type="region of interest" description="Disordered" evidence="4">
    <location>
        <begin position="145"/>
        <end position="188"/>
    </location>
</feature>